<dbReference type="Pfam" id="PF03460">
    <property type="entry name" value="NIR_SIR_ferr"/>
    <property type="match status" value="2"/>
</dbReference>
<dbReference type="Pfam" id="PF01077">
    <property type="entry name" value="NIR_SIR"/>
    <property type="match status" value="1"/>
</dbReference>
<evidence type="ECO:0000313" key="10">
    <source>
        <dbReference type="Proteomes" id="UP000217895"/>
    </source>
</evidence>
<sequence length="424" mass="45684">MSELVSANPCPGLFYETPAQDGILMRIRVPGGILTVAQASAIAEITDRWKTSTIQVTNRANLQFRAVSSAPEIFEILKNIGLAAKNAQVDHLRNVMASPTAGIDPSELIDTRSLVQDIDTYIQSTPELAGLPPKFSIGIDGGGQVSIGTRSEQAWQHRYNEIQLSAISSNQLQLAFAADKQLYETGVVIDATECVSAIATLAKVYLSYVQQSQRPKKPRMRDMLKDWGVQGILDRAGFATFSTAISLKSEIASLIGVHAQKQAGLFYIGIALPLGQLSIAQFQHLIELAKTYGSGEIRLTPWQSIILPNIADPSTVLQELSGFSIDPIQSSIVACAGKPGCASAETHTQADAHALTQSLKHPINVHITGCPKGCAQPSPADITLLGTRMEQSEAYYLFAGEELLTEQPVSDLSTIAQLINARYD</sequence>
<dbReference type="Proteomes" id="UP000217895">
    <property type="component" value="Chromosome"/>
</dbReference>
<evidence type="ECO:0000256" key="3">
    <source>
        <dbReference type="ARBA" id="ARBA00022723"/>
    </source>
</evidence>
<evidence type="ECO:0000259" key="8">
    <source>
        <dbReference type="Pfam" id="PF03460"/>
    </source>
</evidence>
<dbReference type="InterPro" id="IPR051329">
    <property type="entry name" value="NIR_SIR_4Fe-4S"/>
</dbReference>
<dbReference type="InterPro" id="IPR045854">
    <property type="entry name" value="NO2/SO3_Rdtase_4Fe4S_sf"/>
</dbReference>
<dbReference type="InterPro" id="IPR006067">
    <property type="entry name" value="NO2/SO3_Rdtase_4Fe4S_dom"/>
</dbReference>
<dbReference type="GO" id="GO:0046872">
    <property type="term" value="F:metal ion binding"/>
    <property type="evidence" value="ECO:0007669"/>
    <property type="project" value="UniProtKB-KW"/>
</dbReference>
<dbReference type="NCBIfam" id="TIGR02435">
    <property type="entry name" value="CobG"/>
    <property type="match status" value="1"/>
</dbReference>
<dbReference type="InterPro" id="IPR006066">
    <property type="entry name" value="NO2/SO3_Rdtase_FeS/sirohaem_BS"/>
</dbReference>
<protein>
    <recommendedName>
        <fullName evidence="11">Precorrin-3B synthase</fullName>
    </recommendedName>
</protein>
<evidence type="ECO:0000256" key="2">
    <source>
        <dbReference type="ARBA" id="ARBA00022617"/>
    </source>
</evidence>
<dbReference type="GO" id="GO:0020037">
    <property type="term" value="F:heme binding"/>
    <property type="evidence" value="ECO:0007669"/>
    <property type="project" value="InterPro"/>
</dbReference>
<dbReference type="GO" id="GO:0016491">
    <property type="term" value="F:oxidoreductase activity"/>
    <property type="evidence" value="ECO:0007669"/>
    <property type="project" value="UniProtKB-KW"/>
</dbReference>
<dbReference type="PANTHER" id="PTHR32439">
    <property type="entry name" value="FERREDOXIN--NITRITE REDUCTASE, CHLOROPLASTIC"/>
    <property type="match status" value="1"/>
</dbReference>
<dbReference type="GO" id="GO:0051539">
    <property type="term" value="F:4 iron, 4 sulfur cluster binding"/>
    <property type="evidence" value="ECO:0007669"/>
    <property type="project" value="UniProtKB-KW"/>
</dbReference>
<dbReference type="SUPFAM" id="SSF56014">
    <property type="entry name" value="Nitrite and sulphite reductase 4Fe-4S domain-like"/>
    <property type="match status" value="2"/>
</dbReference>
<keyword evidence="3" id="KW-0479">Metal-binding</keyword>
<keyword evidence="5" id="KW-0408">Iron</keyword>
<dbReference type="EMBL" id="AP018203">
    <property type="protein sequence ID" value="BAY54233.1"/>
    <property type="molecule type" value="Genomic_DNA"/>
</dbReference>
<dbReference type="Gene3D" id="3.30.413.10">
    <property type="entry name" value="Sulfite Reductase Hemoprotein, domain 1"/>
    <property type="match status" value="2"/>
</dbReference>
<evidence type="ECO:0000256" key="5">
    <source>
        <dbReference type="ARBA" id="ARBA00023004"/>
    </source>
</evidence>
<keyword evidence="2" id="KW-0349">Heme</keyword>
<keyword evidence="6" id="KW-0411">Iron-sulfur</keyword>
<dbReference type="AlphaFoldDB" id="A0A1Z4JC11"/>
<gene>
    <name evidence="9" type="ORF">NIES2135_10490</name>
</gene>
<feature type="domain" description="Nitrite/sulphite reductase 4Fe-4S" evidence="7">
    <location>
        <begin position="90"/>
        <end position="144"/>
    </location>
</feature>
<keyword evidence="4" id="KW-0560">Oxidoreductase</keyword>
<reference evidence="9 10" key="1">
    <citation type="submission" date="2017-06" db="EMBL/GenBank/DDBJ databases">
        <title>Genome sequencing of cyanobaciteial culture collection at National Institute for Environmental Studies (NIES).</title>
        <authorList>
            <person name="Hirose Y."/>
            <person name="Shimura Y."/>
            <person name="Fujisawa T."/>
            <person name="Nakamura Y."/>
            <person name="Kawachi M."/>
        </authorList>
    </citation>
    <scope>NUCLEOTIDE SEQUENCE [LARGE SCALE GENOMIC DNA]</scope>
    <source>
        <strain evidence="9 10">NIES-2135</strain>
    </source>
</reference>
<keyword evidence="1" id="KW-0004">4Fe-4S</keyword>
<dbReference type="InterPro" id="IPR012798">
    <property type="entry name" value="Cbl_synth_CobG-like"/>
</dbReference>
<feature type="domain" description="Nitrite/Sulfite reductase ferredoxin-like" evidence="8">
    <location>
        <begin position="258"/>
        <end position="311"/>
    </location>
</feature>
<evidence type="ECO:0000256" key="4">
    <source>
        <dbReference type="ARBA" id="ARBA00023002"/>
    </source>
</evidence>
<evidence type="ECO:0000259" key="7">
    <source>
        <dbReference type="Pfam" id="PF01077"/>
    </source>
</evidence>
<evidence type="ECO:0000256" key="6">
    <source>
        <dbReference type="ARBA" id="ARBA00023014"/>
    </source>
</evidence>
<dbReference type="PANTHER" id="PTHR32439:SF9">
    <property type="entry name" value="BLR3264 PROTEIN"/>
    <property type="match status" value="1"/>
</dbReference>
<name>A0A1Z4JC11_LEPBY</name>
<dbReference type="InterPro" id="IPR036136">
    <property type="entry name" value="Nit/Sulf_reduc_fer-like_dom_sf"/>
</dbReference>
<keyword evidence="10" id="KW-1185">Reference proteome</keyword>
<organism evidence="9 10">
    <name type="scientific">Leptolyngbya boryana NIES-2135</name>
    <dbReference type="NCBI Taxonomy" id="1973484"/>
    <lineage>
        <taxon>Bacteria</taxon>
        <taxon>Bacillati</taxon>
        <taxon>Cyanobacteriota</taxon>
        <taxon>Cyanophyceae</taxon>
        <taxon>Leptolyngbyales</taxon>
        <taxon>Leptolyngbyaceae</taxon>
        <taxon>Leptolyngbya group</taxon>
        <taxon>Leptolyngbya</taxon>
    </lineage>
</organism>
<proteinExistence type="predicted"/>
<dbReference type="InterPro" id="IPR005117">
    <property type="entry name" value="NiRdtase/SiRdtase_haem-b_fer"/>
</dbReference>
<evidence type="ECO:0008006" key="11">
    <source>
        <dbReference type="Google" id="ProtNLM"/>
    </source>
</evidence>
<evidence type="ECO:0000313" key="9">
    <source>
        <dbReference type="EMBL" id="BAY54233.1"/>
    </source>
</evidence>
<dbReference type="SUPFAM" id="SSF55124">
    <property type="entry name" value="Nitrite/Sulfite reductase N-terminal domain-like"/>
    <property type="match status" value="2"/>
</dbReference>
<dbReference type="Gene3D" id="3.90.480.10">
    <property type="entry name" value="Sulfite Reductase Hemoprotein,Domain 2"/>
    <property type="match status" value="1"/>
</dbReference>
<feature type="domain" description="Nitrite/Sulfite reductase ferredoxin-like" evidence="8">
    <location>
        <begin position="20"/>
        <end position="78"/>
    </location>
</feature>
<evidence type="ECO:0000256" key="1">
    <source>
        <dbReference type="ARBA" id="ARBA00022485"/>
    </source>
</evidence>
<accession>A0A1Z4JC11</accession>
<dbReference type="PROSITE" id="PS00365">
    <property type="entry name" value="NIR_SIR"/>
    <property type="match status" value="1"/>
</dbReference>